<keyword evidence="7" id="KW-0539">Nucleus</keyword>
<evidence type="ECO:0000256" key="4">
    <source>
        <dbReference type="ARBA" id="ARBA00022722"/>
    </source>
</evidence>
<dbReference type="InterPro" id="IPR045249">
    <property type="entry name" value="HARBI1-like"/>
</dbReference>
<keyword evidence="5" id="KW-0479">Metal-binding</keyword>
<evidence type="ECO:0000259" key="8">
    <source>
        <dbReference type="Pfam" id="PF13359"/>
    </source>
</evidence>
<proteinExistence type="inferred from homology"/>
<evidence type="ECO:0000256" key="6">
    <source>
        <dbReference type="ARBA" id="ARBA00022801"/>
    </source>
</evidence>
<comment type="similarity">
    <text evidence="3">Belongs to the HARBI1 family.</text>
</comment>
<evidence type="ECO:0000313" key="10">
    <source>
        <dbReference type="Proteomes" id="UP000478052"/>
    </source>
</evidence>
<keyword evidence="6" id="KW-0378">Hydrolase</keyword>
<feature type="non-terminal residue" evidence="9">
    <location>
        <position position="244"/>
    </location>
</feature>
<sequence>MAPLSNQQKLGICLTALSLSLTEEKKKRRMWAKKWLIERRKFSHMTLLKELNDDDFRTYFRMNYNCFDELLNLVSPFITKQNTHLREAVSAEERLVATLRYLASGREYNDLKFSTAISPQLLSKIIPETCHAIFKMLRNFLKIPTTEIEWLEQAKQFETQWQFNNCVGAMDGRHVLINKPPGTGSLYYNYNGTFSVVLFAVVTADYRFMYVHTGVNGSVSDGGVLKHTTFYKKLTSGELNLPQP</sequence>
<dbReference type="GO" id="GO:0016787">
    <property type="term" value="F:hydrolase activity"/>
    <property type="evidence" value="ECO:0007669"/>
    <property type="project" value="UniProtKB-KW"/>
</dbReference>
<dbReference type="GO" id="GO:0005634">
    <property type="term" value="C:nucleus"/>
    <property type="evidence" value="ECO:0007669"/>
    <property type="project" value="UniProtKB-SubCell"/>
</dbReference>
<dbReference type="OrthoDB" id="6597749at2759"/>
<evidence type="ECO:0000313" key="9">
    <source>
        <dbReference type="EMBL" id="KAF0703910.1"/>
    </source>
</evidence>
<keyword evidence="10" id="KW-1185">Reference proteome</keyword>
<evidence type="ECO:0000256" key="3">
    <source>
        <dbReference type="ARBA" id="ARBA00006958"/>
    </source>
</evidence>
<accession>A0A6G0VQK6</accession>
<evidence type="ECO:0000256" key="1">
    <source>
        <dbReference type="ARBA" id="ARBA00001968"/>
    </source>
</evidence>
<evidence type="ECO:0000256" key="2">
    <source>
        <dbReference type="ARBA" id="ARBA00004123"/>
    </source>
</evidence>
<dbReference type="GO" id="GO:0004518">
    <property type="term" value="F:nuclease activity"/>
    <property type="evidence" value="ECO:0007669"/>
    <property type="project" value="UniProtKB-KW"/>
</dbReference>
<protein>
    <submittedName>
        <fullName evidence="9">Putative nuclease HARBI1 isoform X1</fullName>
    </submittedName>
</protein>
<dbReference type="EMBL" id="VUJU01013719">
    <property type="protein sequence ID" value="KAF0703910.1"/>
    <property type="molecule type" value="Genomic_DNA"/>
</dbReference>
<comment type="caution">
    <text evidence="9">The sequence shown here is derived from an EMBL/GenBank/DDBJ whole genome shotgun (WGS) entry which is preliminary data.</text>
</comment>
<dbReference type="Pfam" id="PF13359">
    <property type="entry name" value="DDE_Tnp_4"/>
    <property type="match status" value="1"/>
</dbReference>
<dbReference type="GO" id="GO:0046872">
    <property type="term" value="F:metal ion binding"/>
    <property type="evidence" value="ECO:0007669"/>
    <property type="project" value="UniProtKB-KW"/>
</dbReference>
<dbReference type="AlphaFoldDB" id="A0A6G0VQK6"/>
<gene>
    <name evidence="9" type="ORF">FWK35_00037139</name>
</gene>
<comment type="cofactor">
    <cofactor evidence="1">
        <name>a divalent metal cation</name>
        <dbReference type="ChEBI" id="CHEBI:60240"/>
    </cofactor>
</comment>
<name>A0A6G0VQK6_APHCR</name>
<dbReference type="InterPro" id="IPR027806">
    <property type="entry name" value="HARBI1_dom"/>
</dbReference>
<organism evidence="9 10">
    <name type="scientific">Aphis craccivora</name>
    <name type="common">Cowpea aphid</name>
    <dbReference type="NCBI Taxonomy" id="307492"/>
    <lineage>
        <taxon>Eukaryota</taxon>
        <taxon>Metazoa</taxon>
        <taxon>Ecdysozoa</taxon>
        <taxon>Arthropoda</taxon>
        <taxon>Hexapoda</taxon>
        <taxon>Insecta</taxon>
        <taxon>Pterygota</taxon>
        <taxon>Neoptera</taxon>
        <taxon>Paraneoptera</taxon>
        <taxon>Hemiptera</taxon>
        <taxon>Sternorrhyncha</taxon>
        <taxon>Aphidomorpha</taxon>
        <taxon>Aphidoidea</taxon>
        <taxon>Aphididae</taxon>
        <taxon>Aphidini</taxon>
        <taxon>Aphis</taxon>
        <taxon>Aphis</taxon>
    </lineage>
</organism>
<keyword evidence="4" id="KW-0540">Nuclease</keyword>
<evidence type="ECO:0000256" key="5">
    <source>
        <dbReference type="ARBA" id="ARBA00022723"/>
    </source>
</evidence>
<evidence type="ECO:0000256" key="7">
    <source>
        <dbReference type="ARBA" id="ARBA00023242"/>
    </source>
</evidence>
<dbReference type="PANTHER" id="PTHR22930:SF284">
    <property type="entry name" value="DDE TNP4 DOMAIN-CONTAINING PROTEIN"/>
    <property type="match status" value="1"/>
</dbReference>
<dbReference type="PANTHER" id="PTHR22930">
    <property type="match status" value="1"/>
</dbReference>
<feature type="domain" description="DDE Tnp4" evidence="8">
    <location>
        <begin position="170"/>
        <end position="235"/>
    </location>
</feature>
<dbReference type="Proteomes" id="UP000478052">
    <property type="component" value="Unassembled WGS sequence"/>
</dbReference>
<reference evidence="9 10" key="1">
    <citation type="submission" date="2019-08" db="EMBL/GenBank/DDBJ databases">
        <title>Whole genome of Aphis craccivora.</title>
        <authorList>
            <person name="Voronova N.V."/>
            <person name="Shulinski R.S."/>
            <person name="Bandarenka Y.V."/>
            <person name="Zhorov D.G."/>
            <person name="Warner D."/>
        </authorList>
    </citation>
    <scope>NUCLEOTIDE SEQUENCE [LARGE SCALE GENOMIC DNA]</scope>
    <source>
        <strain evidence="9">180601</strain>
        <tissue evidence="9">Whole Body</tissue>
    </source>
</reference>
<comment type="subcellular location">
    <subcellularLocation>
        <location evidence="2">Nucleus</location>
    </subcellularLocation>
</comment>